<dbReference type="AlphaFoldDB" id="A0A975YIV5"/>
<gene>
    <name evidence="9" type="ORF">KO353_11635</name>
</gene>
<dbReference type="PANTHER" id="PTHR43163">
    <property type="entry name" value="DIPEPTIDE TRANSPORT SYSTEM PERMEASE PROTEIN DPPB-RELATED"/>
    <property type="match status" value="1"/>
</dbReference>
<evidence type="ECO:0000256" key="2">
    <source>
        <dbReference type="ARBA" id="ARBA00022448"/>
    </source>
</evidence>
<name>A0A975YIV5_9PROT</name>
<dbReference type="EMBL" id="CP076448">
    <property type="protein sequence ID" value="QXM23936.1"/>
    <property type="molecule type" value="Genomic_DNA"/>
</dbReference>
<feature type="transmembrane region" description="Helical" evidence="7">
    <location>
        <begin position="137"/>
        <end position="161"/>
    </location>
</feature>
<comment type="subcellular location">
    <subcellularLocation>
        <location evidence="1 7">Cell membrane</location>
        <topology evidence="1 7">Multi-pass membrane protein</topology>
    </subcellularLocation>
</comment>
<dbReference type="InterPro" id="IPR000515">
    <property type="entry name" value="MetI-like"/>
</dbReference>
<feature type="transmembrane region" description="Helical" evidence="7">
    <location>
        <begin position="104"/>
        <end position="125"/>
    </location>
</feature>
<keyword evidence="6 7" id="KW-0472">Membrane</keyword>
<comment type="similarity">
    <text evidence="7">Belongs to the binding-protein-dependent transport system permease family.</text>
</comment>
<keyword evidence="4 7" id="KW-0812">Transmembrane</keyword>
<feature type="domain" description="ABC transmembrane type-1" evidence="8">
    <location>
        <begin position="98"/>
        <end position="307"/>
    </location>
</feature>
<dbReference type="RefSeq" id="WP_218284869.1">
    <property type="nucleotide sequence ID" value="NZ_CP076448.1"/>
</dbReference>
<feature type="transmembrane region" description="Helical" evidence="7">
    <location>
        <begin position="9"/>
        <end position="30"/>
    </location>
</feature>
<keyword evidence="10" id="KW-1185">Reference proteome</keyword>
<dbReference type="InterPro" id="IPR045621">
    <property type="entry name" value="BPD_transp_1_N"/>
</dbReference>
<reference evidence="9" key="1">
    <citation type="submission" date="2021-06" db="EMBL/GenBank/DDBJ databases">
        <title>Elioraea tepida, sp. nov., a moderately thermophilic aerobic anoxygenic phototrophic bacterium isolated from an alkaline siliceous hot spring mat community in Yellowstone National Park, WY, USA.</title>
        <authorList>
            <person name="Saini M.K."/>
            <person name="Yoshida S."/>
            <person name="Sebastian A."/>
            <person name="Hirose S."/>
            <person name="Hara E."/>
            <person name="Tamaki H."/>
            <person name="Soulier N.T."/>
            <person name="Albert I."/>
            <person name="Hanada S."/>
            <person name="Bryant D.A."/>
            <person name="Tank M."/>
        </authorList>
    </citation>
    <scope>NUCLEOTIDE SEQUENCE</scope>
    <source>
        <strain evidence="9">MS-P2</strain>
    </source>
</reference>
<dbReference type="PANTHER" id="PTHR43163:SF6">
    <property type="entry name" value="DIPEPTIDE TRANSPORT SYSTEM PERMEASE PROTEIN DPPB-RELATED"/>
    <property type="match status" value="1"/>
</dbReference>
<dbReference type="Pfam" id="PF19300">
    <property type="entry name" value="BPD_transp_1_N"/>
    <property type="match status" value="1"/>
</dbReference>
<dbReference type="PROSITE" id="PS50928">
    <property type="entry name" value="ABC_TM1"/>
    <property type="match status" value="1"/>
</dbReference>
<dbReference type="Proteomes" id="UP000694001">
    <property type="component" value="Chromosome"/>
</dbReference>
<keyword evidence="3" id="KW-1003">Cell membrane</keyword>
<feature type="transmembrane region" description="Helical" evidence="7">
    <location>
        <begin position="284"/>
        <end position="310"/>
    </location>
</feature>
<evidence type="ECO:0000256" key="6">
    <source>
        <dbReference type="ARBA" id="ARBA00023136"/>
    </source>
</evidence>
<feature type="transmembrane region" description="Helical" evidence="7">
    <location>
        <begin position="238"/>
        <end position="264"/>
    </location>
</feature>
<evidence type="ECO:0000313" key="9">
    <source>
        <dbReference type="EMBL" id="QXM23936.1"/>
    </source>
</evidence>
<keyword evidence="5 7" id="KW-1133">Transmembrane helix</keyword>
<feature type="transmembrane region" description="Helical" evidence="7">
    <location>
        <begin position="181"/>
        <end position="200"/>
    </location>
</feature>
<dbReference type="KEGG" id="elio:KO353_11635"/>
<evidence type="ECO:0000256" key="1">
    <source>
        <dbReference type="ARBA" id="ARBA00004651"/>
    </source>
</evidence>
<evidence type="ECO:0000256" key="4">
    <source>
        <dbReference type="ARBA" id="ARBA00022692"/>
    </source>
</evidence>
<evidence type="ECO:0000259" key="8">
    <source>
        <dbReference type="PROSITE" id="PS50928"/>
    </source>
</evidence>
<dbReference type="CDD" id="cd06261">
    <property type="entry name" value="TM_PBP2"/>
    <property type="match status" value="1"/>
</dbReference>
<evidence type="ECO:0000313" key="10">
    <source>
        <dbReference type="Proteomes" id="UP000694001"/>
    </source>
</evidence>
<organism evidence="9 10">
    <name type="scientific">Elioraea tepida</name>
    <dbReference type="NCBI Taxonomy" id="2843330"/>
    <lineage>
        <taxon>Bacteria</taxon>
        <taxon>Pseudomonadati</taxon>
        <taxon>Pseudomonadota</taxon>
        <taxon>Alphaproteobacteria</taxon>
        <taxon>Acetobacterales</taxon>
        <taxon>Elioraeaceae</taxon>
        <taxon>Elioraea</taxon>
    </lineage>
</organism>
<proteinExistence type="inferred from homology"/>
<evidence type="ECO:0000256" key="7">
    <source>
        <dbReference type="RuleBase" id="RU363032"/>
    </source>
</evidence>
<keyword evidence="2 7" id="KW-0813">Transport</keyword>
<dbReference type="Pfam" id="PF00528">
    <property type="entry name" value="BPD_transp_1"/>
    <property type="match status" value="1"/>
</dbReference>
<evidence type="ECO:0000256" key="3">
    <source>
        <dbReference type="ARBA" id="ARBA00022475"/>
    </source>
</evidence>
<protein>
    <submittedName>
        <fullName evidence="9">ABC transporter permease</fullName>
    </submittedName>
</protein>
<dbReference type="GO" id="GO:0005886">
    <property type="term" value="C:plasma membrane"/>
    <property type="evidence" value="ECO:0007669"/>
    <property type="project" value="UniProtKB-SubCell"/>
</dbReference>
<accession>A0A975YIV5</accession>
<dbReference type="GO" id="GO:0055085">
    <property type="term" value="P:transmembrane transport"/>
    <property type="evidence" value="ECO:0007669"/>
    <property type="project" value="InterPro"/>
</dbReference>
<sequence length="317" mass="34219">MLLWAARRVVVSLVLIWTVATVVFTVIHLVPGDPAELLLSSGGVAPDPAAVAELRERLGLDRPFLVQYGDFLGRLARGDLGTSMIDDHPVMDEVLLRLPRTLELIAAGAVLAVMIGIPVGTEAALRRGTVFDRATSATAALLLAVPIFVVGTLLVLVFAQWLRWMPAGGYVPLARDPWQHLTLLTMPALAIAKGLVAVVFRMTRAAVLDSLSRDFVRTARAKGLSPARILVHHVVRNAIIPVLTVLALHMGTLLGGTVLVEYVFNWPGLSTPLLKAVEARDYPMVIGIVLTISVLFVALNLVMDLVYAALDPRIRHA</sequence>
<evidence type="ECO:0000256" key="5">
    <source>
        <dbReference type="ARBA" id="ARBA00022989"/>
    </source>
</evidence>